<keyword evidence="2" id="KW-0813">Transport</keyword>
<keyword evidence="7" id="KW-0931">ER-Golgi transport</keyword>
<keyword evidence="4" id="KW-0812">Transmembrane</keyword>
<keyword evidence="9" id="KW-1133">Transmembrane helix</keyword>
<evidence type="ECO:0000256" key="7">
    <source>
        <dbReference type="ARBA" id="ARBA00022892"/>
    </source>
</evidence>
<dbReference type="GO" id="GO:0005789">
    <property type="term" value="C:endoplasmic reticulum membrane"/>
    <property type="evidence" value="ECO:0007669"/>
    <property type="project" value="UniProtKB-SubCell"/>
</dbReference>
<dbReference type="Pfam" id="PF00400">
    <property type="entry name" value="WD40"/>
    <property type="match status" value="4"/>
</dbReference>
<evidence type="ECO:0000256" key="5">
    <source>
        <dbReference type="ARBA" id="ARBA00022737"/>
    </source>
</evidence>
<name>A0A9P6FPP5_9FUNG</name>
<dbReference type="GO" id="GO:0005085">
    <property type="term" value="F:guanyl-nucleotide exchange factor activity"/>
    <property type="evidence" value="ECO:0007669"/>
    <property type="project" value="InterPro"/>
</dbReference>
<evidence type="ECO:0000313" key="11">
    <source>
        <dbReference type="EMBL" id="KAF9578926.1"/>
    </source>
</evidence>
<evidence type="ECO:0008006" key="13">
    <source>
        <dbReference type="Google" id="ProtNLM"/>
    </source>
</evidence>
<dbReference type="Proteomes" id="UP000780801">
    <property type="component" value="Unassembled WGS sequence"/>
</dbReference>
<dbReference type="InterPro" id="IPR036322">
    <property type="entry name" value="WD40_repeat_dom_sf"/>
</dbReference>
<dbReference type="PANTHER" id="PTHR23284:SF0">
    <property type="entry name" value="PROLACTIN REGULATORY ELEMENT-BINDING PROTEIN"/>
    <property type="match status" value="1"/>
</dbReference>
<protein>
    <recommendedName>
        <fullName evidence="13">WD40 repeat protein</fullName>
    </recommendedName>
</protein>
<evidence type="ECO:0000256" key="2">
    <source>
        <dbReference type="ARBA" id="ARBA00022448"/>
    </source>
</evidence>
<feature type="non-terminal residue" evidence="11">
    <location>
        <position position="341"/>
    </location>
</feature>
<evidence type="ECO:0000313" key="12">
    <source>
        <dbReference type="Proteomes" id="UP000780801"/>
    </source>
</evidence>
<dbReference type="GO" id="GO:0006888">
    <property type="term" value="P:endoplasmic reticulum to Golgi vesicle-mediated transport"/>
    <property type="evidence" value="ECO:0007669"/>
    <property type="project" value="TreeGrafter"/>
</dbReference>
<evidence type="ECO:0000256" key="9">
    <source>
        <dbReference type="ARBA" id="ARBA00022989"/>
    </source>
</evidence>
<evidence type="ECO:0000256" key="4">
    <source>
        <dbReference type="ARBA" id="ARBA00022692"/>
    </source>
</evidence>
<gene>
    <name evidence="11" type="ORF">BGW38_005034</name>
</gene>
<dbReference type="Gene3D" id="2.130.10.10">
    <property type="entry name" value="YVTN repeat-like/Quinoprotein amine dehydrogenase"/>
    <property type="match status" value="1"/>
</dbReference>
<evidence type="ECO:0000256" key="8">
    <source>
        <dbReference type="ARBA" id="ARBA00022927"/>
    </source>
</evidence>
<evidence type="ECO:0000256" key="6">
    <source>
        <dbReference type="ARBA" id="ARBA00022824"/>
    </source>
</evidence>
<dbReference type="GO" id="GO:0003400">
    <property type="term" value="P:regulation of COPII vesicle coating"/>
    <property type="evidence" value="ECO:0007669"/>
    <property type="project" value="TreeGrafter"/>
</dbReference>
<keyword evidence="10" id="KW-0472">Membrane</keyword>
<comment type="caution">
    <text evidence="11">The sequence shown here is derived from an EMBL/GenBank/DDBJ whole genome shotgun (WGS) entry which is preliminary data.</text>
</comment>
<dbReference type="SUPFAM" id="SSF50978">
    <property type="entry name" value="WD40 repeat-like"/>
    <property type="match status" value="1"/>
</dbReference>
<dbReference type="InterPro" id="IPR045260">
    <property type="entry name" value="Sec12-like"/>
</dbReference>
<keyword evidence="6" id="KW-0256">Endoplasmic reticulum</keyword>
<reference evidence="11" key="1">
    <citation type="journal article" date="2020" name="Fungal Divers.">
        <title>Resolving the Mortierellaceae phylogeny through synthesis of multi-gene phylogenetics and phylogenomics.</title>
        <authorList>
            <person name="Vandepol N."/>
            <person name="Liber J."/>
            <person name="Desiro A."/>
            <person name="Na H."/>
            <person name="Kennedy M."/>
            <person name="Barry K."/>
            <person name="Grigoriev I.V."/>
            <person name="Miller A.N."/>
            <person name="O'Donnell K."/>
            <person name="Stajich J.E."/>
            <person name="Bonito G."/>
        </authorList>
    </citation>
    <scope>NUCLEOTIDE SEQUENCE</scope>
    <source>
        <strain evidence="11">KOD1015</strain>
    </source>
</reference>
<dbReference type="GO" id="GO:0015031">
    <property type="term" value="P:protein transport"/>
    <property type="evidence" value="ECO:0007669"/>
    <property type="project" value="UniProtKB-KW"/>
</dbReference>
<sequence length="341" mass="36911">MATSFTHKVGTPIYCVGFTDDNNLILAGGGGAGRSGVKNKISIFKIDGQNKTLTPIVEKELSRDEDAPMSMAIHPKEQALAFGINSSENKIKAGENENCRIFQYSSEMIESVHNKKTLTSVNPDDYQKVVRFSRDGTLLATGGTDGVIALLKYPGLTPAIPMTQFKGHEILDIDFSSDGAHIAAVSSQNLWIISTEKGAVVEAITNPVLNQKKACQFRFCRFGRGAFNNVLYTIVNGTASQKPFVCMWDATNWTRLRTLTVGSKPIMTCAVSPDGKLIAFSSSDLSVRICSSKTLKVLMTVPKVHVFVITSLAFNSDSTLLVTGSIDTTSTVITVPKTFPK</sequence>
<dbReference type="EMBL" id="JAABOA010003197">
    <property type="protein sequence ID" value="KAF9578926.1"/>
    <property type="molecule type" value="Genomic_DNA"/>
</dbReference>
<proteinExistence type="predicted"/>
<keyword evidence="3" id="KW-0853">WD repeat</keyword>
<accession>A0A9P6FPP5</accession>
<keyword evidence="12" id="KW-1185">Reference proteome</keyword>
<evidence type="ECO:0000256" key="3">
    <source>
        <dbReference type="ARBA" id="ARBA00022574"/>
    </source>
</evidence>
<dbReference type="OrthoDB" id="2013972at2759"/>
<comment type="subcellular location">
    <subcellularLocation>
        <location evidence="1">Endoplasmic reticulum membrane</location>
        <topology evidence="1">Single-pass membrane protein</topology>
    </subcellularLocation>
</comment>
<evidence type="ECO:0000256" key="1">
    <source>
        <dbReference type="ARBA" id="ARBA00004389"/>
    </source>
</evidence>
<evidence type="ECO:0000256" key="10">
    <source>
        <dbReference type="ARBA" id="ARBA00023136"/>
    </source>
</evidence>
<dbReference type="InterPro" id="IPR001680">
    <property type="entry name" value="WD40_rpt"/>
</dbReference>
<dbReference type="SMART" id="SM00320">
    <property type="entry name" value="WD40"/>
    <property type="match status" value="4"/>
</dbReference>
<organism evidence="11 12">
    <name type="scientific">Lunasporangiospora selenospora</name>
    <dbReference type="NCBI Taxonomy" id="979761"/>
    <lineage>
        <taxon>Eukaryota</taxon>
        <taxon>Fungi</taxon>
        <taxon>Fungi incertae sedis</taxon>
        <taxon>Mucoromycota</taxon>
        <taxon>Mortierellomycotina</taxon>
        <taxon>Mortierellomycetes</taxon>
        <taxon>Mortierellales</taxon>
        <taxon>Mortierellaceae</taxon>
        <taxon>Lunasporangiospora</taxon>
    </lineage>
</organism>
<keyword evidence="8" id="KW-0653">Protein transport</keyword>
<dbReference type="AlphaFoldDB" id="A0A9P6FPP5"/>
<dbReference type="PANTHER" id="PTHR23284">
    <property type="entry name" value="PROLACTIN REGULATORY ELEMENT BINDING PROTEIN"/>
    <property type="match status" value="1"/>
</dbReference>
<dbReference type="InterPro" id="IPR015943">
    <property type="entry name" value="WD40/YVTN_repeat-like_dom_sf"/>
</dbReference>
<keyword evidence="5" id="KW-0677">Repeat</keyword>